<feature type="region of interest" description="Disordered" evidence="2">
    <location>
        <begin position="533"/>
        <end position="559"/>
    </location>
</feature>
<organism evidence="4 5">
    <name type="scientific">Smittium megazygosporum</name>
    <dbReference type="NCBI Taxonomy" id="133381"/>
    <lineage>
        <taxon>Eukaryota</taxon>
        <taxon>Fungi</taxon>
        <taxon>Fungi incertae sedis</taxon>
        <taxon>Zoopagomycota</taxon>
        <taxon>Kickxellomycotina</taxon>
        <taxon>Harpellomycetes</taxon>
        <taxon>Harpellales</taxon>
        <taxon>Legeriomycetaceae</taxon>
        <taxon>Smittium</taxon>
    </lineage>
</organism>
<dbReference type="SMART" id="SM00184">
    <property type="entry name" value="RING"/>
    <property type="match status" value="1"/>
</dbReference>
<keyword evidence="5" id="KW-1185">Reference proteome</keyword>
<dbReference type="CDD" id="cd16473">
    <property type="entry name" value="RING-H2_RNF103"/>
    <property type="match status" value="1"/>
</dbReference>
<dbReference type="InterPro" id="IPR013083">
    <property type="entry name" value="Znf_RING/FYVE/PHD"/>
</dbReference>
<feature type="compositionally biased region" description="Polar residues" evidence="2">
    <location>
        <begin position="1"/>
        <end position="12"/>
    </location>
</feature>
<sequence>MASLNTPSNTTLNDKRPLVLPDSLHKYPLQNQNPPSSSLDTVQNLPESQMSTSSSNNENTLETSSFTALENPTDTSSSNSFHGSTKNNIYDLSQQNSLAIEPESQFTKKEEKNFKSSESDSNPLDSDFSSTLKISSFDEVHGTKAEITQNNTKPKPFFCHSCQTEIFIVPSPNPKCPVCQGIFVGQICDIEPFSDEEDTSSSDEKTISEKHSSRTLDQNSAALNDSLLNRLLPSADSILASLNRTLLQIQNYSSNFISDLKDQPELLESPSNLSQSSSHSGQIFDQKNDIASNTFLLERFNNLTTRLMDRVSVLINAGTSMINESNFNATAERFKAFLNESTNLDRYQNVIHDNIPSSSSLFSYNIPTINIAALNNLHGILKTIGEKCTSVYFSNGQLPLTDFHQDFHQEFNPDHENDALTSSEDKSSSSSKIYRKSSTSNNPSTSSDLINLPRTSPNPILADSNSFTKERSSGKSKIQNSPLTNPENPNQADIQSPNPHEPSSSNDNSGDIKSYFNIFPSFRYRDIDSFEEPSDLPASASLSQSDSSQNLRKSRFINPEENGPLDVPWLFRSILRSITSDSLTADLDDDDGQISALSRHRIDQLDYFWNQRIAYHHPTDNQTLDDIISELMFSTQHSSMVPASVEVVQSLVRKLPQDSKRFLKECSVCLEEYKPDSLVIELKCEHIFHEQCLLQWARINGSCPVCRKPLSESANIDPFPRNNNETCINGDTLNICNNSGAQELNESENLSLGSQNSNEVSATKENIIDTSAESGSDSKINQEASGDTKCLEAHEATMRDESITSFGIGIEQKPSDDINTCGEVTREHQCTEVRQVKTPVVRSGLSIALNGHTSKELDVTGSNNNATSSSPEMNENNNTYKESGDNDQESCSLPNDLPLNHNTFATSPEEQNNNITNCGTKFPSILASDSSFYVLPGSFPKL</sequence>
<feature type="compositionally biased region" description="Basic and acidic residues" evidence="2">
    <location>
        <begin position="202"/>
        <end position="214"/>
    </location>
</feature>
<name>A0A2T9Y0N0_9FUNG</name>
<keyword evidence="1" id="KW-0863">Zinc-finger</keyword>
<feature type="domain" description="RING-type" evidence="3">
    <location>
        <begin position="666"/>
        <end position="707"/>
    </location>
</feature>
<protein>
    <recommendedName>
        <fullName evidence="3">RING-type domain-containing protein</fullName>
    </recommendedName>
</protein>
<feature type="compositionally biased region" description="Polar residues" evidence="2">
    <location>
        <begin position="66"/>
        <end position="88"/>
    </location>
</feature>
<feature type="region of interest" description="Disordered" evidence="2">
    <location>
        <begin position="101"/>
        <end position="127"/>
    </location>
</feature>
<dbReference type="EMBL" id="MBFS01003583">
    <property type="protein sequence ID" value="PVU85891.1"/>
    <property type="molecule type" value="Genomic_DNA"/>
</dbReference>
<evidence type="ECO:0000313" key="4">
    <source>
        <dbReference type="EMBL" id="PVU85891.1"/>
    </source>
</evidence>
<dbReference type="AlphaFoldDB" id="A0A2T9Y0N0"/>
<dbReference type="SUPFAM" id="SSF57850">
    <property type="entry name" value="RING/U-box"/>
    <property type="match status" value="1"/>
</dbReference>
<evidence type="ECO:0000313" key="5">
    <source>
        <dbReference type="Proteomes" id="UP000245609"/>
    </source>
</evidence>
<accession>A0A2T9Y0N0</accession>
<dbReference type="InterPro" id="IPR001841">
    <property type="entry name" value="Znf_RING"/>
</dbReference>
<evidence type="ECO:0000259" key="3">
    <source>
        <dbReference type="PROSITE" id="PS50089"/>
    </source>
</evidence>
<feature type="compositionally biased region" description="Polar residues" evidence="2">
    <location>
        <begin position="453"/>
        <end position="467"/>
    </location>
</feature>
<dbReference type="Gene3D" id="3.30.40.10">
    <property type="entry name" value="Zinc/RING finger domain, C3HC4 (zinc finger)"/>
    <property type="match status" value="1"/>
</dbReference>
<dbReference type="SMART" id="SM01197">
    <property type="entry name" value="FANCL_C"/>
    <property type="match status" value="1"/>
</dbReference>
<feature type="region of interest" description="Disordered" evidence="2">
    <location>
        <begin position="408"/>
        <end position="511"/>
    </location>
</feature>
<dbReference type="Proteomes" id="UP000245609">
    <property type="component" value="Unassembled WGS sequence"/>
</dbReference>
<dbReference type="PROSITE" id="PS50089">
    <property type="entry name" value="ZF_RING_2"/>
    <property type="match status" value="1"/>
</dbReference>
<evidence type="ECO:0000256" key="2">
    <source>
        <dbReference type="SAM" id="MobiDB-lite"/>
    </source>
</evidence>
<feature type="compositionally biased region" description="Polar residues" evidence="2">
    <location>
        <begin position="29"/>
        <end position="46"/>
    </location>
</feature>
<comment type="caution">
    <text evidence="4">The sequence shown here is derived from an EMBL/GenBank/DDBJ whole genome shotgun (WGS) entry which is preliminary data.</text>
</comment>
<keyword evidence="1" id="KW-0862">Zinc</keyword>
<evidence type="ECO:0000256" key="1">
    <source>
        <dbReference type="PROSITE-ProRule" id="PRU00175"/>
    </source>
</evidence>
<dbReference type="STRING" id="133381.A0A2T9Y0N0"/>
<dbReference type="InterPro" id="IPR047126">
    <property type="entry name" value="RNF141-like"/>
</dbReference>
<feature type="compositionally biased region" description="Low complexity" evidence="2">
    <location>
        <begin position="428"/>
        <end position="447"/>
    </location>
</feature>
<keyword evidence="1" id="KW-0479">Metal-binding</keyword>
<dbReference type="PANTHER" id="PTHR12109:SF5">
    <property type="entry name" value="RING-TYPE DOMAIN-CONTAINING PROTEIN"/>
    <property type="match status" value="1"/>
</dbReference>
<feature type="compositionally biased region" description="Basic and acidic residues" evidence="2">
    <location>
        <begin position="408"/>
        <end position="427"/>
    </location>
</feature>
<proteinExistence type="predicted"/>
<feature type="compositionally biased region" description="Low complexity" evidence="2">
    <location>
        <begin position="535"/>
        <end position="549"/>
    </location>
</feature>
<dbReference type="Pfam" id="PF13639">
    <property type="entry name" value="zf-RING_2"/>
    <property type="match status" value="1"/>
</dbReference>
<feature type="compositionally biased region" description="Basic and acidic residues" evidence="2">
    <location>
        <begin position="106"/>
        <end position="118"/>
    </location>
</feature>
<feature type="region of interest" description="Disordered" evidence="2">
    <location>
        <begin position="1"/>
        <end position="88"/>
    </location>
</feature>
<dbReference type="PANTHER" id="PTHR12109">
    <property type="entry name" value="RING FINGER PROTEIN 141-RELATED"/>
    <property type="match status" value="1"/>
</dbReference>
<feature type="compositionally biased region" description="Low complexity" evidence="2">
    <location>
        <begin position="47"/>
        <end position="65"/>
    </location>
</feature>
<reference evidence="4 5" key="1">
    <citation type="journal article" date="2018" name="MBio">
        <title>Comparative Genomics Reveals the Core Gene Toolbox for the Fungus-Insect Symbiosis.</title>
        <authorList>
            <person name="Wang Y."/>
            <person name="Stata M."/>
            <person name="Wang W."/>
            <person name="Stajich J.E."/>
            <person name="White M.M."/>
            <person name="Moncalvo J.M."/>
        </authorList>
    </citation>
    <scope>NUCLEOTIDE SEQUENCE [LARGE SCALE GENOMIC DNA]</scope>
    <source>
        <strain evidence="4 5">SC-DP-2</strain>
    </source>
</reference>
<feature type="compositionally biased region" description="Polar residues" evidence="2">
    <location>
        <begin position="860"/>
        <end position="881"/>
    </location>
</feature>
<gene>
    <name evidence="4" type="ORF">BB560_006866</name>
</gene>
<dbReference type="GO" id="GO:0008270">
    <property type="term" value="F:zinc ion binding"/>
    <property type="evidence" value="ECO:0007669"/>
    <property type="project" value="UniProtKB-KW"/>
</dbReference>
<feature type="region of interest" description="Disordered" evidence="2">
    <location>
        <begin position="194"/>
        <end position="214"/>
    </location>
</feature>
<dbReference type="OrthoDB" id="8062037at2759"/>
<feature type="region of interest" description="Disordered" evidence="2">
    <location>
        <begin position="852"/>
        <end position="892"/>
    </location>
</feature>
<feature type="compositionally biased region" description="Polar residues" evidence="2">
    <location>
        <begin position="475"/>
        <end position="511"/>
    </location>
</feature>